<gene>
    <name evidence="1" type="ORF">TraAM80_06825</name>
</gene>
<dbReference type="InterPro" id="IPR011990">
    <property type="entry name" value="TPR-like_helical_dom_sf"/>
</dbReference>
<proteinExistence type="predicted"/>
<comment type="caution">
    <text evidence="1">The sequence shown here is derived from an EMBL/GenBank/DDBJ whole genome shotgun (WGS) entry which is preliminary data.</text>
</comment>
<reference evidence="1 2" key="1">
    <citation type="journal article" date="2018" name="BMC Genomics">
        <title>Genomic comparison of Trypanosoma conorhini and Trypanosoma rangeli to Trypanosoma cruzi strains of high and low virulence.</title>
        <authorList>
            <person name="Bradwell K.R."/>
            <person name="Koparde V.N."/>
            <person name="Matveyev A.V."/>
            <person name="Serrano M.G."/>
            <person name="Alves J.M."/>
            <person name="Parikh H."/>
            <person name="Huang B."/>
            <person name="Lee V."/>
            <person name="Espinosa-Alvarez O."/>
            <person name="Ortiz P.A."/>
            <person name="Costa-Martins A.G."/>
            <person name="Teixeira M.M."/>
            <person name="Buck G.A."/>
        </authorList>
    </citation>
    <scope>NUCLEOTIDE SEQUENCE [LARGE SCALE GENOMIC DNA]</scope>
    <source>
        <strain evidence="1 2">AM80</strain>
    </source>
</reference>
<protein>
    <submittedName>
        <fullName evidence="1">Uncharacterized protein</fullName>
    </submittedName>
</protein>
<evidence type="ECO:0000313" key="1">
    <source>
        <dbReference type="EMBL" id="RNF01657.1"/>
    </source>
</evidence>
<dbReference type="EMBL" id="MKGL01000264">
    <property type="protein sequence ID" value="RNF01657.1"/>
    <property type="molecule type" value="Genomic_DNA"/>
</dbReference>
<organism evidence="1 2">
    <name type="scientific">Trypanosoma rangeli</name>
    <dbReference type="NCBI Taxonomy" id="5698"/>
    <lineage>
        <taxon>Eukaryota</taxon>
        <taxon>Discoba</taxon>
        <taxon>Euglenozoa</taxon>
        <taxon>Kinetoplastea</taxon>
        <taxon>Metakinetoplastina</taxon>
        <taxon>Trypanosomatida</taxon>
        <taxon>Trypanosomatidae</taxon>
        <taxon>Trypanosoma</taxon>
        <taxon>Herpetosoma</taxon>
    </lineage>
</organism>
<name>A0A3S5IQQ1_TRYRA</name>
<accession>A0A3S5IQQ1</accession>
<dbReference type="AlphaFoldDB" id="A0A3S5IQQ1"/>
<dbReference type="Proteomes" id="UP000283634">
    <property type="component" value="Unassembled WGS sequence"/>
</dbReference>
<dbReference type="OrthoDB" id="1929236at2759"/>
<evidence type="ECO:0000313" key="2">
    <source>
        <dbReference type="Proteomes" id="UP000283634"/>
    </source>
</evidence>
<dbReference type="Gene3D" id="1.25.40.10">
    <property type="entry name" value="Tetratricopeptide repeat domain"/>
    <property type="match status" value="1"/>
</dbReference>
<dbReference type="GeneID" id="40330758"/>
<dbReference type="VEuPathDB" id="TriTrypDB:TRSC58_04908"/>
<sequence>MLRCCTNVAEARVWLHMLGTRNISVENESYDHLMVLHAREGEWQRALPLLDALIIDQRRRRLYIPSAKPHNTVQYALERAPPPGPSWDLSLTLFTRMCELHVPISAVTFQSIVMMCFAQGRTE</sequence>
<dbReference type="RefSeq" id="XP_029236457.1">
    <property type="nucleotide sequence ID" value="XM_029383652.1"/>
</dbReference>
<keyword evidence="2" id="KW-1185">Reference proteome</keyword>